<dbReference type="SUPFAM" id="SSF46689">
    <property type="entry name" value="Homeodomain-like"/>
    <property type="match status" value="1"/>
</dbReference>
<dbReference type="PROSITE" id="PS50977">
    <property type="entry name" value="HTH_TETR_2"/>
    <property type="match status" value="1"/>
</dbReference>
<evidence type="ECO:0000256" key="3">
    <source>
        <dbReference type="ARBA" id="ARBA00023163"/>
    </source>
</evidence>
<keyword evidence="1" id="KW-0805">Transcription regulation</keyword>
<dbReference type="EMBL" id="JBICYV010000014">
    <property type="protein sequence ID" value="MFG3014092.1"/>
    <property type="molecule type" value="Genomic_DNA"/>
</dbReference>
<dbReference type="Proteomes" id="UP001604267">
    <property type="component" value="Unassembled WGS sequence"/>
</dbReference>
<dbReference type="InterPro" id="IPR009057">
    <property type="entry name" value="Homeodomain-like_sf"/>
</dbReference>
<proteinExistence type="predicted"/>
<gene>
    <name evidence="6" type="ORF">ACGFZB_27445</name>
</gene>
<dbReference type="PROSITE" id="PS01081">
    <property type="entry name" value="HTH_TETR_1"/>
    <property type="match status" value="1"/>
</dbReference>
<keyword evidence="7" id="KW-1185">Reference proteome</keyword>
<comment type="caution">
    <text evidence="6">The sequence shown here is derived from an EMBL/GenBank/DDBJ whole genome shotgun (WGS) entry which is preliminary data.</text>
</comment>
<dbReference type="RefSeq" id="WP_392820375.1">
    <property type="nucleotide sequence ID" value="NZ_JBICYV010000014.1"/>
</dbReference>
<dbReference type="InterPro" id="IPR001647">
    <property type="entry name" value="HTH_TetR"/>
</dbReference>
<evidence type="ECO:0000256" key="2">
    <source>
        <dbReference type="ARBA" id="ARBA00023125"/>
    </source>
</evidence>
<evidence type="ECO:0000313" key="7">
    <source>
        <dbReference type="Proteomes" id="UP001604267"/>
    </source>
</evidence>
<evidence type="ECO:0000259" key="5">
    <source>
        <dbReference type="PROSITE" id="PS50977"/>
    </source>
</evidence>
<evidence type="ECO:0000256" key="4">
    <source>
        <dbReference type="PROSITE-ProRule" id="PRU00335"/>
    </source>
</evidence>
<dbReference type="Gene3D" id="1.10.10.60">
    <property type="entry name" value="Homeodomain-like"/>
    <property type="match status" value="1"/>
</dbReference>
<dbReference type="Gene3D" id="1.10.357.10">
    <property type="entry name" value="Tetracycline Repressor, domain 2"/>
    <property type="match status" value="1"/>
</dbReference>
<dbReference type="InterPro" id="IPR023772">
    <property type="entry name" value="DNA-bd_HTH_TetR-type_CS"/>
</dbReference>
<dbReference type="Pfam" id="PF00440">
    <property type="entry name" value="TetR_N"/>
    <property type="match status" value="1"/>
</dbReference>
<feature type="DNA-binding region" description="H-T-H motif" evidence="4">
    <location>
        <begin position="31"/>
        <end position="50"/>
    </location>
</feature>
<sequence>MPGGRPRAFDAETALDRALEVFWRQGYEGTSLSELTAAMGINRPSLYGAFGNKEQLFRTVLDRYFTSPGAFAVEALEAPTAREVVERLLLGAVELTTGPHTPHGCLSVNSVHACGPDSDPVRQEVIARRMAGEAALRRRFEQAADLPADCDPRVLAQLVYTITDGIAVQAASGHTREQLRQVAAMALRTLFQLPS</sequence>
<reference evidence="6 7" key="1">
    <citation type="submission" date="2024-10" db="EMBL/GenBank/DDBJ databases">
        <title>The Natural Products Discovery Center: Release of the First 8490 Sequenced Strains for Exploring Actinobacteria Biosynthetic Diversity.</title>
        <authorList>
            <person name="Kalkreuter E."/>
            <person name="Kautsar S.A."/>
            <person name="Yang D."/>
            <person name="Bader C.D."/>
            <person name="Teijaro C.N."/>
            <person name="Fluegel L."/>
            <person name="Davis C.M."/>
            <person name="Simpson J.R."/>
            <person name="Lauterbach L."/>
            <person name="Steele A.D."/>
            <person name="Gui C."/>
            <person name="Meng S."/>
            <person name="Li G."/>
            <person name="Viehrig K."/>
            <person name="Ye F."/>
            <person name="Su P."/>
            <person name="Kiefer A.F."/>
            <person name="Nichols A."/>
            <person name="Cepeda A.J."/>
            <person name="Yan W."/>
            <person name="Fan B."/>
            <person name="Jiang Y."/>
            <person name="Adhikari A."/>
            <person name="Zheng C.-J."/>
            <person name="Schuster L."/>
            <person name="Cowan T.M."/>
            <person name="Smanski M.J."/>
            <person name="Chevrette M.G."/>
            <person name="De Carvalho L.P.S."/>
            <person name="Shen B."/>
        </authorList>
    </citation>
    <scope>NUCLEOTIDE SEQUENCE [LARGE SCALE GENOMIC DNA]</scope>
    <source>
        <strain evidence="6 7">NPDC048320</strain>
    </source>
</reference>
<name>A0ABW7BA68_9ACTN</name>
<dbReference type="PANTHER" id="PTHR47506">
    <property type="entry name" value="TRANSCRIPTIONAL REGULATORY PROTEIN"/>
    <property type="match status" value="1"/>
</dbReference>
<evidence type="ECO:0000313" key="6">
    <source>
        <dbReference type="EMBL" id="MFG3014092.1"/>
    </source>
</evidence>
<organism evidence="6 7">
    <name type="scientific">Streptomyces cinerochromogenes</name>
    <dbReference type="NCBI Taxonomy" id="66422"/>
    <lineage>
        <taxon>Bacteria</taxon>
        <taxon>Bacillati</taxon>
        <taxon>Actinomycetota</taxon>
        <taxon>Actinomycetes</taxon>
        <taxon>Kitasatosporales</taxon>
        <taxon>Streptomycetaceae</taxon>
        <taxon>Streptomyces</taxon>
    </lineage>
</organism>
<feature type="domain" description="HTH tetR-type" evidence="5">
    <location>
        <begin position="8"/>
        <end position="68"/>
    </location>
</feature>
<protein>
    <submittedName>
        <fullName evidence="6">TetR/AcrR family transcriptional regulator</fullName>
    </submittedName>
</protein>
<dbReference type="PANTHER" id="PTHR47506:SF1">
    <property type="entry name" value="HTH-TYPE TRANSCRIPTIONAL REGULATOR YJDC"/>
    <property type="match status" value="1"/>
</dbReference>
<dbReference type="PRINTS" id="PR00455">
    <property type="entry name" value="HTHTETR"/>
</dbReference>
<dbReference type="InterPro" id="IPR036271">
    <property type="entry name" value="Tet_transcr_reg_TetR-rel_C_sf"/>
</dbReference>
<keyword evidence="3" id="KW-0804">Transcription</keyword>
<evidence type="ECO:0000256" key="1">
    <source>
        <dbReference type="ARBA" id="ARBA00023015"/>
    </source>
</evidence>
<dbReference type="SUPFAM" id="SSF48498">
    <property type="entry name" value="Tetracyclin repressor-like, C-terminal domain"/>
    <property type="match status" value="1"/>
</dbReference>
<accession>A0ABW7BA68</accession>
<keyword evidence="2 4" id="KW-0238">DNA-binding</keyword>